<dbReference type="InterPro" id="IPR013154">
    <property type="entry name" value="ADH-like_N"/>
</dbReference>
<dbReference type="EMBL" id="CP046173">
    <property type="protein sequence ID" value="QIS18948.1"/>
    <property type="molecule type" value="Genomic_DNA"/>
</dbReference>
<gene>
    <name evidence="7" type="ORF">F6W96_12200</name>
</gene>
<evidence type="ECO:0000256" key="4">
    <source>
        <dbReference type="ARBA" id="ARBA00022833"/>
    </source>
</evidence>
<dbReference type="Gene3D" id="3.90.180.10">
    <property type="entry name" value="Medium-chain alcohol dehydrogenases, catalytic domain"/>
    <property type="match status" value="2"/>
</dbReference>
<feature type="region of interest" description="Disordered" evidence="5">
    <location>
        <begin position="185"/>
        <end position="212"/>
    </location>
</feature>
<reference evidence="7 8" key="1">
    <citation type="journal article" date="2019" name="ACS Chem. Biol.">
        <title>Identification and Mobilization of a Cryptic Antibiotic Biosynthesis Gene Locus from a Human-Pathogenic Nocardia Isolate.</title>
        <authorList>
            <person name="Herisse M."/>
            <person name="Ishida K."/>
            <person name="Porter J.L."/>
            <person name="Howden B."/>
            <person name="Hertweck C."/>
            <person name="Stinear T.P."/>
            <person name="Pidot S.J."/>
        </authorList>
    </citation>
    <scope>NUCLEOTIDE SEQUENCE [LARGE SCALE GENOMIC DNA]</scope>
    <source>
        <strain evidence="7 8">AUSMDU00012715</strain>
    </source>
</reference>
<evidence type="ECO:0000313" key="7">
    <source>
        <dbReference type="EMBL" id="QIS18948.1"/>
    </source>
</evidence>
<comment type="cofactor">
    <cofactor evidence="1">
        <name>Zn(2+)</name>
        <dbReference type="ChEBI" id="CHEBI:29105"/>
    </cofactor>
</comment>
<dbReference type="Proteomes" id="UP000500953">
    <property type="component" value="Chromosome"/>
</dbReference>
<name>A0A6G9Z0C1_9NOCA</name>
<evidence type="ECO:0000256" key="3">
    <source>
        <dbReference type="ARBA" id="ARBA00022723"/>
    </source>
</evidence>
<sequence>MRAMVFHAPGQKPWDRVPDPTIDQPDAIVPVDAVTICGTDLHILRGDVPEFTPGRILGHEAVGTIVEDCPGTRSVGKRILLLCINSCGTRPFTDTSTYPIPDTMTDEQMLMLADILPTGYEVGVLNGGVRPGDTVVIGPGPIGLAAISTARLYSPARIIAVDLADSRLASSVDCSDRPCAARARRRRRSATAVGRCRPRARNGVGRTTYSPE</sequence>
<organism evidence="7 8">
    <name type="scientific">Nocardia terpenica</name>
    <dbReference type="NCBI Taxonomy" id="455432"/>
    <lineage>
        <taxon>Bacteria</taxon>
        <taxon>Bacillati</taxon>
        <taxon>Actinomycetota</taxon>
        <taxon>Actinomycetes</taxon>
        <taxon>Mycobacteriales</taxon>
        <taxon>Nocardiaceae</taxon>
        <taxon>Nocardia</taxon>
    </lineage>
</organism>
<dbReference type="PANTHER" id="PTHR42813">
    <property type="entry name" value="ZINC-TYPE ALCOHOL DEHYDROGENASE-LIKE"/>
    <property type="match status" value="1"/>
</dbReference>
<dbReference type="AlphaFoldDB" id="A0A6G9Z0C1"/>
<keyword evidence="3" id="KW-0479">Metal-binding</keyword>
<dbReference type="SUPFAM" id="SSF50129">
    <property type="entry name" value="GroES-like"/>
    <property type="match status" value="1"/>
</dbReference>
<dbReference type="InterPro" id="IPR011032">
    <property type="entry name" value="GroES-like_sf"/>
</dbReference>
<protein>
    <submittedName>
        <fullName evidence="7">Alcohol dehydrogenase catalytic domain-containing protein</fullName>
    </submittedName>
</protein>
<evidence type="ECO:0000256" key="1">
    <source>
        <dbReference type="ARBA" id="ARBA00001947"/>
    </source>
</evidence>
<accession>A0A6G9Z0C1</accession>
<dbReference type="PANTHER" id="PTHR42813:SF4">
    <property type="entry name" value="NADP-DEPENDENT ISOPROPANOL DEHYDROGENASE"/>
    <property type="match status" value="1"/>
</dbReference>
<evidence type="ECO:0000256" key="2">
    <source>
        <dbReference type="ARBA" id="ARBA00008072"/>
    </source>
</evidence>
<comment type="similarity">
    <text evidence="2">Belongs to the zinc-containing alcohol dehydrogenase family.</text>
</comment>
<keyword evidence="4" id="KW-0862">Zinc</keyword>
<dbReference type="Gene3D" id="3.40.50.720">
    <property type="entry name" value="NAD(P)-binding Rossmann-like Domain"/>
    <property type="match status" value="1"/>
</dbReference>
<dbReference type="Pfam" id="PF08240">
    <property type="entry name" value="ADH_N"/>
    <property type="match status" value="1"/>
</dbReference>
<evidence type="ECO:0000313" key="8">
    <source>
        <dbReference type="Proteomes" id="UP000500953"/>
    </source>
</evidence>
<evidence type="ECO:0000259" key="6">
    <source>
        <dbReference type="Pfam" id="PF08240"/>
    </source>
</evidence>
<dbReference type="GO" id="GO:0046872">
    <property type="term" value="F:metal ion binding"/>
    <property type="evidence" value="ECO:0007669"/>
    <property type="project" value="UniProtKB-KW"/>
</dbReference>
<proteinExistence type="inferred from homology"/>
<feature type="domain" description="Alcohol dehydrogenase-like N-terminal" evidence="6">
    <location>
        <begin position="26"/>
        <end position="88"/>
    </location>
</feature>
<evidence type="ECO:0000256" key="5">
    <source>
        <dbReference type="SAM" id="MobiDB-lite"/>
    </source>
</evidence>